<dbReference type="RefSeq" id="WP_132430299.1">
    <property type="nucleotide sequence ID" value="NZ_SMFZ01000002.1"/>
</dbReference>
<evidence type="ECO:0008006" key="3">
    <source>
        <dbReference type="Google" id="ProtNLM"/>
    </source>
</evidence>
<sequence length="118" mass="13024">MAQPPDDAAVEALNALVDQLMRTRAELGQAVERAHELVALRNSGHTWVEIVRAEQRPLIIERISQALDDLGVAGSRFRREEALALAREDVSITDISKMFGVSRQRVSTLVQEQAVPPA</sequence>
<proteinExistence type="predicted"/>
<reference evidence="1 2" key="1">
    <citation type="submission" date="2019-03" db="EMBL/GenBank/DDBJ databases">
        <title>Sequencing the genomes of 1000 actinobacteria strains.</title>
        <authorList>
            <person name="Klenk H.-P."/>
        </authorList>
    </citation>
    <scope>NUCLEOTIDE SEQUENCE [LARGE SCALE GENOMIC DNA]</scope>
    <source>
        <strain evidence="1 2">DSM 44969</strain>
    </source>
</reference>
<dbReference type="AlphaFoldDB" id="A0A4R1HVP0"/>
<name>A0A4R1HVP0_PSEEN</name>
<protein>
    <recommendedName>
        <fullName evidence="3">Sigma-70-like protein</fullName>
    </recommendedName>
</protein>
<evidence type="ECO:0000313" key="1">
    <source>
        <dbReference type="EMBL" id="TCK21562.1"/>
    </source>
</evidence>
<gene>
    <name evidence="1" type="ORF">EV378_5550</name>
</gene>
<organism evidence="1 2">
    <name type="scientific">Pseudonocardia endophytica</name>
    <dbReference type="NCBI Taxonomy" id="401976"/>
    <lineage>
        <taxon>Bacteria</taxon>
        <taxon>Bacillati</taxon>
        <taxon>Actinomycetota</taxon>
        <taxon>Actinomycetes</taxon>
        <taxon>Pseudonocardiales</taxon>
        <taxon>Pseudonocardiaceae</taxon>
        <taxon>Pseudonocardia</taxon>
    </lineage>
</organism>
<dbReference type="Proteomes" id="UP000295560">
    <property type="component" value="Unassembled WGS sequence"/>
</dbReference>
<dbReference type="EMBL" id="SMFZ01000002">
    <property type="protein sequence ID" value="TCK21562.1"/>
    <property type="molecule type" value="Genomic_DNA"/>
</dbReference>
<dbReference type="OrthoDB" id="5189122at2"/>
<evidence type="ECO:0000313" key="2">
    <source>
        <dbReference type="Proteomes" id="UP000295560"/>
    </source>
</evidence>
<comment type="caution">
    <text evidence="1">The sequence shown here is derived from an EMBL/GenBank/DDBJ whole genome shotgun (WGS) entry which is preliminary data.</text>
</comment>
<keyword evidence="2" id="KW-1185">Reference proteome</keyword>
<accession>A0A4R1HVP0</accession>